<dbReference type="RefSeq" id="WP_345223874.1">
    <property type="nucleotide sequence ID" value="NZ_BAABHA010000004.1"/>
</dbReference>
<organism evidence="1 2">
    <name type="scientific">Hymenobacter koreensis</name>
    <dbReference type="NCBI Taxonomy" id="1084523"/>
    <lineage>
        <taxon>Bacteria</taxon>
        <taxon>Pseudomonadati</taxon>
        <taxon>Bacteroidota</taxon>
        <taxon>Cytophagia</taxon>
        <taxon>Cytophagales</taxon>
        <taxon>Hymenobacteraceae</taxon>
        <taxon>Hymenobacter</taxon>
    </lineage>
</organism>
<dbReference type="Proteomes" id="UP001500454">
    <property type="component" value="Unassembled WGS sequence"/>
</dbReference>
<dbReference type="EMBL" id="BAABHA010000004">
    <property type="protein sequence ID" value="GAA4381251.1"/>
    <property type="molecule type" value="Genomic_DNA"/>
</dbReference>
<accession>A0ABP8IZ04</accession>
<evidence type="ECO:0000313" key="2">
    <source>
        <dbReference type="Proteomes" id="UP001500454"/>
    </source>
</evidence>
<name>A0ABP8IZ04_9BACT</name>
<gene>
    <name evidence="1" type="ORF">GCM10023186_20530</name>
</gene>
<proteinExistence type="predicted"/>
<dbReference type="InterPro" id="IPR011042">
    <property type="entry name" value="6-blade_b-propeller_TolB-like"/>
</dbReference>
<protein>
    <recommendedName>
        <fullName evidence="3">Glucose dehydrogenase</fullName>
    </recommendedName>
</protein>
<keyword evidence="2" id="KW-1185">Reference proteome</keyword>
<reference evidence="2" key="1">
    <citation type="journal article" date="2019" name="Int. J. Syst. Evol. Microbiol.">
        <title>The Global Catalogue of Microorganisms (GCM) 10K type strain sequencing project: providing services to taxonomists for standard genome sequencing and annotation.</title>
        <authorList>
            <consortium name="The Broad Institute Genomics Platform"/>
            <consortium name="The Broad Institute Genome Sequencing Center for Infectious Disease"/>
            <person name="Wu L."/>
            <person name="Ma J."/>
        </authorList>
    </citation>
    <scope>NUCLEOTIDE SEQUENCE [LARGE SCALE GENOMIC DNA]</scope>
    <source>
        <strain evidence="2">JCM 17924</strain>
    </source>
</reference>
<dbReference type="SUPFAM" id="SSF50952">
    <property type="entry name" value="Soluble quinoprotein glucose dehydrogenase"/>
    <property type="match status" value="1"/>
</dbReference>
<evidence type="ECO:0000313" key="1">
    <source>
        <dbReference type="EMBL" id="GAA4381251.1"/>
    </source>
</evidence>
<dbReference type="InterPro" id="IPR011041">
    <property type="entry name" value="Quinoprot_gluc/sorb_DH_b-prop"/>
</dbReference>
<dbReference type="PANTHER" id="PTHR33546">
    <property type="entry name" value="LARGE, MULTIFUNCTIONAL SECRETED PROTEIN-RELATED"/>
    <property type="match status" value="1"/>
</dbReference>
<dbReference type="PROSITE" id="PS51257">
    <property type="entry name" value="PROKAR_LIPOPROTEIN"/>
    <property type="match status" value="1"/>
</dbReference>
<dbReference type="PANTHER" id="PTHR33546:SF1">
    <property type="entry name" value="LARGE, MULTIFUNCTIONAL SECRETED PROTEIN"/>
    <property type="match status" value="1"/>
</dbReference>
<evidence type="ECO:0008006" key="3">
    <source>
        <dbReference type="Google" id="ProtNLM"/>
    </source>
</evidence>
<sequence>MAHFTRASRFTLSSALLLTVALSSCYKLRGHYGGPQTFEPLTRTVKTEDVAVPAGYRVEVVAQGLTYPTGVAFDEQDTPYILEAGYSYGEVWTAPRLLRLGAGGSVQEVYVGGKNGPWTGLTYHQGAFYVSEGGQLEGGRILRITPQGQMSVVVDGLPSYGDHHTNGPVVGPDGYLYFGQGTATNSGVVGPDNADFGWLTRRADFHDVPCRDITLTGQNFTSDNPLTEAKDDKATTGAYVPFGTATTKGQVIKGRLPCTGAIMRVPLRGGPPELVAWGLRNPFGLAFAPNGKLYTTENAYDTRGSRPSYGAGDVLWEVQPGAWYGFPDFSAGQPMNTSDYETPKKADPSFLLATHPQQPPKPAAILGVHSSSNGFDFSRSATFGHTGEAFVAQFGDMAPEVGRVYGPVGYKVVRVNVQTGSIEDFVVNKGRTNGPGSEIGTAGLERPVAARFTPNGEALYVVDFGMMPMTEQGPSPRKQTGVVWKITKQ</sequence>
<dbReference type="Gene3D" id="2.120.10.30">
    <property type="entry name" value="TolB, C-terminal domain"/>
    <property type="match status" value="1"/>
</dbReference>
<comment type="caution">
    <text evidence="1">The sequence shown here is derived from an EMBL/GenBank/DDBJ whole genome shotgun (WGS) entry which is preliminary data.</text>
</comment>